<dbReference type="GO" id="GO:0008467">
    <property type="term" value="F:[heparan sulfate]-glucosamine 3-sulfotransferase activity"/>
    <property type="evidence" value="ECO:0007669"/>
    <property type="project" value="UniProtKB-EC"/>
</dbReference>
<protein>
    <recommendedName>
        <fullName evidence="12">Heparan sulfate glucosamine 3-O-sulfotransferase 5</fullName>
        <ecNumber evidence="11">2.8.2.23</ecNumber>
    </recommendedName>
    <alternativeName>
        <fullName evidence="13">Heparan sulfate D-glucosaminyl 3-O-sulfotransferase 5</fullName>
    </alternativeName>
</protein>
<organism evidence="21 22">
    <name type="scientific">Cloeon dipterum</name>
    <dbReference type="NCBI Taxonomy" id="197152"/>
    <lineage>
        <taxon>Eukaryota</taxon>
        <taxon>Metazoa</taxon>
        <taxon>Ecdysozoa</taxon>
        <taxon>Arthropoda</taxon>
        <taxon>Hexapoda</taxon>
        <taxon>Insecta</taxon>
        <taxon>Pterygota</taxon>
        <taxon>Palaeoptera</taxon>
        <taxon>Ephemeroptera</taxon>
        <taxon>Pisciforma</taxon>
        <taxon>Baetidae</taxon>
        <taxon>Cloeon</taxon>
    </lineage>
</organism>
<evidence type="ECO:0000256" key="1">
    <source>
        <dbReference type="ARBA" id="ARBA00004323"/>
    </source>
</evidence>
<feature type="region of interest" description="Disordered" evidence="17">
    <location>
        <begin position="370"/>
        <end position="389"/>
    </location>
</feature>
<keyword evidence="4" id="KW-0735">Signal-anchor</keyword>
<evidence type="ECO:0000256" key="19">
    <source>
        <dbReference type="SAM" id="SignalP"/>
    </source>
</evidence>
<evidence type="ECO:0000256" key="4">
    <source>
        <dbReference type="ARBA" id="ARBA00022968"/>
    </source>
</evidence>
<keyword evidence="7 18" id="KW-0472">Membrane</keyword>
<evidence type="ECO:0000256" key="7">
    <source>
        <dbReference type="ARBA" id="ARBA00023136"/>
    </source>
</evidence>
<dbReference type="EMBL" id="CADEPI010000486">
    <property type="protein sequence ID" value="CAB3386483.1"/>
    <property type="molecule type" value="Genomic_DNA"/>
</dbReference>
<evidence type="ECO:0000256" key="5">
    <source>
        <dbReference type="ARBA" id="ARBA00022989"/>
    </source>
</evidence>
<evidence type="ECO:0000256" key="6">
    <source>
        <dbReference type="ARBA" id="ARBA00023034"/>
    </source>
</evidence>
<dbReference type="PANTHER" id="PTHR10605">
    <property type="entry name" value="HEPARAN SULFATE SULFOTRANSFERASE"/>
    <property type="match status" value="1"/>
</dbReference>
<keyword evidence="2" id="KW-0808">Transferase</keyword>
<keyword evidence="6" id="KW-0333">Golgi apparatus</keyword>
<feature type="compositionally biased region" description="Gly residues" evidence="17">
    <location>
        <begin position="128"/>
        <end position="137"/>
    </location>
</feature>
<dbReference type="PANTHER" id="PTHR10605:SF65">
    <property type="entry name" value="GH20068P"/>
    <property type="match status" value="1"/>
</dbReference>
<feature type="compositionally biased region" description="Low complexity" evidence="17">
    <location>
        <begin position="145"/>
        <end position="156"/>
    </location>
</feature>
<comment type="catalytic activity">
    <reaction evidence="10">
        <text>alpha-D-glucosaminyl-[heparan sulfate](n) + 3'-phosphoadenylyl sulfate = 3-sulfo-alpha-D-glucosaminyl-[heparan sulfate](n) + adenosine 3',5'-bisphosphate + H(+)</text>
        <dbReference type="Rhea" id="RHEA:15461"/>
        <dbReference type="Rhea" id="RHEA-COMP:9830"/>
        <dbReference type="Rhea" id="RHEA-COMP:9831"/>
        <dbReference type="ChEBI" id="CHEBI:15378"/>
        <dbReference type="ChEBI" id="CHEBI:58339"/>
        <dbReference type="ChEBI" id="CHEBI:58343"/>
        <dbReference type="ChEBI" id="CHEBI:58388"/>
        <dbReference type="ChEBI" id="CHEBI:70975"/>
        <dbReference type="EC" id="2.8.2.23"/>
    </reaction>
</comment>
<evidence type="ECO:0000256" key="10">
    <source>
        <dbReference type="ARBA" id="ARBA00052516"/>
    </source>
</evidence>
<dbReference type="EC" id="2.8.2.23" evidence="11"/>
<evidence type="ECO:0000256" key="15">
    <source>
        <dbReference type="PIRSR" id="PIRSR637359-2"/>
    </source>
</evidence>
<comment type="caution">
    <text evidence="21">The sequence shown here is derived from an EMBL/GenBank/DDBJ whole genome shotgun (WGS) entry which is preliminary data.</text>
</comment>
<evidence type="ECO:0000313" key="22">
    <source>
        <dbReference type="Proteomes" id="UP000494165"/>
    </source>
</evidence>
<dbReference type="Gene3D" id="3.40.50.300">
    <property type="entry name" value="P-loop containing nucleotide triphosphate hydrolases"/>
    <property type="match status" value="1"/>
</dbReference>
<dbReference type="AlphaFoldDB" id="A0A8S1E0L3"/>
<reference evidence="21 22" key="1">
    <citation type="submission" date="2020-04" db="EMBL/GenBank/DDBJ databases">
        <authorList>
            <person name="Alioto T."/>
            <person name="Alioto T."/>
            <person name="Gomez Garrido J."/>
        </authorList>
    </citation>
    <scope>NUCLEOTIDE SEQUENCE [LARGE SCALE GENOMIC DNA]</scope>
</reference>
<evidence type="ECO:0000256" key="16">
    <source>
        <dbReference type="PIRSR" id="PIRSR637359-3"/>
    </source>
</evidence>
<feature type="binding site" evidence="15">
    <location>
        <position position="486"/>
    </location>
    <ligand>
        <name>3'-phosphoadenylyl sulfate</name>
        <dbReference type="ChEBI" id="CHEBI:58339"/>
    </ligand>
</feature>
<feature type="signal peptide" evidence="19">
    <location>
        <begin position="1"/>
        <end position="24"/>
    </location>
</feature>
<dbReference type="Proteomes" id="UP000494165">
    <property type="component" value="Unassembled WGS sequence"/>
</dbReference>
<dbReference type="Pfam" id="PF00685">
    <property type="entry name" value="Sulfotransfer_1"/>
    <property type="match status" value="1"/>
</dbReference>
<evidence type="ECO:0000256" key="3">
    <source>
        <dbReference type="ARBA" id="ARBA00022692"/>
    </source>
</evidence>
<keyword evidence="9" id="KW-0325">Glycoprotein</keyword>
<dbReference type="InterPro" id="IPR000863">
    <property type="entry name" value="Sulfotransferase_dom"/>
</dbReference>
<keyword evidence="5 18" id="KW-1133">Transmembrane helix</keyword>
<sequence length="656" mass="73509">MFRSKAIVGVALIFSIFLSQQIDCLRNNARQPQAIPNFPQACPERFACQKDVRLYSCYCDSLKKELNCSFGEIVQCPREVQNNETPAVKNDTSVDTKAEANREGKIQNGGGFGNGGNNQNQASRPGYFAGGAEGGQGHFNPNPEFNPSFGSFGNNNHQDNFHPRPTTRPTTRYPDRNAAESGSNNRFKAPQEKCSKPIVLVVLLIFVTVIAAALIVALVVVVRRYKQALHQIIHMNELYSSVGLEKKSNTLGKLSKLDALPAPHARNRPSPDAGGEIMPELEDFSAISICANTNEIIYKNFRPTRAKLALAVFVLSVVSLVLALHTLCSAQTQVFIYSSETSIYLNSGDRSSSIHASLQKHEQQRLIQEVRNTDFGDGSGGGRSRSERPQRRLPHVLIIGVRKCGTRALLEMLNLHPRIVKASGEVHFFDRDDNYRRGLEFYRAKMPESYERQITIEKSPSYFVTSEASERIRAMNASIKLLLIVREPVVRAISDYTQLRSHTPTRVPSNASSPSHDQSFEELAVRADGTINESYRPIALSIYHNFMSIWLETFSRSQILIVSGDTLITRPATELAKIESFLNIEPRLGPRNFYFNKTKGFYCIKNASADKCLKDTKGRKHPDVNPDVISKLRRFFSSHNQKFYELVGEDFGWPES</sequence>
<evidence type="ECO:0000256" key="2">
    <source>
        <dbReference type="ARBA" id="ARBA00022679"/>
    </source>
</evidence>
<name>A0A8S1E0L3_9INSE</name>
<evidence type="ECO:0000313" key="21">
    <source>
        <dbReference type="EMBL" id="CAB3386483.1"/>
    </source>
</evidence>
<feature type="binding site" evidence="15">
    <location>
        <begin position="403"/>
        <end position="407"/>
    </location>
    <ligand>
        <name>3'-phosphoadenylyl sulfate</name>
        <dbReference type="ChEBI" id="CHEBI:58339"/>
    </ligand>
</feature>
<dbReference type="InterPro" id="IPR037359">
    <property type="entry name" value="NST/OST"/>
</dbReference>
<comment type="subcellular location">
    <subcellularLocation>
        <location evidence="1">Golgi apparatus membrane</location>
        <topology evidence="1">Single-pass type II membrane protein</topology>
    </subcellularLocation>
</comment>
<keyword evidence="19" id="KW-0732">Signal</keyword>
<feature type="domain" description="Sulfotransferase" evidence="20">
    <location>
        <begin position="394"/>
        <end position="639"/>
    </location>
</feature>
<accession>A0A8S1E0L3</accession>
<feature type="region of interest" description="Disordered" evidence="17">
    <location>
        <begin position="84"/>
        <end position="189"/>
    </location>
</feature>
<gene>
    <name evidence="21" type="ORF">CLODIP_2_CD01018</name>
</gene>
<dbReference type="SUPFAM" id="SSF52540">
    <property type="entry name" value="P-loop containing nucleoside triphosphate hydrolases"/>
    <property type="match status" value="1"/>
</dbReference>
<keyword evidence="3 18" id="KW-0812">Transmembrane</keyword>
<keyword evidence="8 16" id="KW-1015">Disulfide bond</keyword>
<proteinExistence type="predicted"/>
<feature type="binding site" evidence="15">
    <location>
        <begin position="617"/>
        <end position="621"/>
    </location>
    <ligand>
        <name>3'-phosphoadenylyl sulfate</name>
        <dbReference type="ChEBI" id="CHEBI:58339"/>
    </ligand>
</feature>
<evidence type="ECO:0000256" key="8">
    <source>
        <dbReference type="ARBA" id="ARBA00023157"/>
    </source>
</evidence>
<feature type="chain" id="PRO_5035882117" description="Heparan sulfate glucosamine 3-O-sulfotransferase 5" evidence="19">
    <location>
        <begin position="25"/>
        <end position="656"/>
    </location>
</feature>
<feature type="compositionally biased region" description="Gly residues" evidence="17">
    <location>
        <begin position="107"/>
        <end position="116"/>
    </location>
</feature>
<evidence type="ECO:0000256" key="13">
    <source>
        <dbReference type="ARBA" id="ARBA00077477"/>
    </source>
</evidence>
<feature type="disulfide bond" evidence="16">
    <location>
        <begin position="603"/>
        <end position="612"/>
    </location>
</feature>
<keyword evidence="22" id="KW-1185">Reference proteome</keyword>
<evidence type="ECO:0000256" key="9">
    <source>
        <dbReference type="ARBA" id="ARBA00023180"/>
    </source>
</evidence>
<evidence type="ECO:0000256" key="18">
    <source>
        <dbReference type="SAM" id="Phobius"/>
    </source>
</evidence>
<evidence type="ECO:0000259" key="20">
    <source>
        <dbReference type="Pfam" id="PF00685"/>
    </source>
</evidence>
<evidence type="ECO:0000256" key="17">
    <source>
        <dbReference type="SAM" id="MobiDB-lite"/>
    </source>
</evidence>
<feature type="transmembrane region" description="Helical" evidence="18">
    <location>
        <begin position="198"/>
        <end position="222"/>
    </location>
</feature>
<feature type="active site" description="For sulfotransferase activity" evidence="14">
    <location>
        <position position="403"/>
    </location>
</feature>
<feature type="binding site" evidence="15">
    <location>
        <position position="494"/>
    </location>
    <ligand>
        <name>3'-phosphoadenylyl sulfate</name>
        <dbReference type="ChEBI" id="CHEBI:58339"/>
    </ligand>
</feature>
<feature type="binding site" evidence="15">
    <location>
        <position position="602"/>
    </location>
    <ligand>
        <name>3'-phosphoadenylyl sulfate</name>
        <dbReference type="ChEBI" id="CHEBI:58339"/>
    </ligand>
</feature>
<feature type="compositionally biased region" description="Basic and acidic residues" evidence="17">
    <location>
        <begin position="92"/>
        <end position="105"/>
    </location>
</feature>
<dbReference type="InterPro" id="IPR027417">
    <property type="entry name" value="P-loop_NTPase"/>
</dbReference>
<feature type="compositionally biased region" description="Low complexity" evidence="17">
    <location>
        <begin position="163"/>
        <end position="172"/>
    </location>
</feature>
<evidence type="ECO:0000256" key="14">
    <source>
        <dbReference type="PIRSR" id="PIRSR637359-1"/>
    </source>
</evidence>
<evidence type="ECO:0000256" key="12">
    <source>
        <dbReference type="ARBA" id="ARBA00071906"/>
    </source>
</evidence>
<dbReference type="OrthoDB" id="411451at2759"/>
<dbReference type="GO" id="GO:0000139">
    <property type="term" value="C:Golgi membrane"/>
    <property type="evidence" value="ECO:0007669"/>
    <property type="project" value="UniProtKB-SubCell"/>
</dbReference>
<evidence type="ECO:0000256" key="11">
    <source>
        <dbReference type="ARBA" id="ARBA00066719"/>
    </source>
</evidence>
<feature type="transmembrane region" description="Helical" evidence="18">
    <location>
        <begin position="308"/>
        <end position="327"/>
    </location>
</feature>
<dbReference type="FunFam" id="3.40.50.300:FF:000603">
    <property type="entry name" value="Sulfotransferase"/>
    <property type="match status" value="1"/>
</dbReference>